<evidence type="ECO:0000313" key="4">
    <source>
        <dbReference type="EMBL" id="QMS98084.1"/>
    </source>
</evidence>
<sequence>MKKAILFSVLLSAGSMVSGQNISSKKWSDLFSYNNVLAIKEDNGRLMAATENGIFYYNLSSGEITKLSKANGLHEVKISAFDYNPDTKIGLIGYRNGSMDVVTPNGITYVVDIPIATGYNGDKRINHISISGDRAVISVGYGVSIFDLKKKEFAQSAFFTTGTGFEAANEATIKDNTVYAATATGLKRHDIDVTFPVYSTWTTQTAGSFIHADSENTTVFATANTVYYGNGTAFSPLTQTFGNVSDVVVTDQHITVTDNERIYVFSTSGSPVNSAGFGQPCNTGTYIGGQVFAGTQRSGIMNAAKTSIKPDGPYNNRSYKIEINNNRLWVSSGARKDRYNGSQPDPANLGFYHFDGMQWVYSTMFIENTDTVFNVLDVVSNPSDTDEIFFANHTEKPGQGIYKMKYDVTAKDFTLQKFYPTSTNHSYNRPTGLAFDRNNNLMGTIGFLFNNATNSLSAGIMAYDRAADTFLTRNLPVSFTTQKPVFYKDMMWIPLPRTTDMVAYDYKNSPLNFSDDVVYTITDQNGLPTNSEGTVSVAFDKNDDAWIGTDTGLRILPSASTDVKNSPQLEPVIIEQNGIPEELFRDGAILQVEVDSGNFKWVSVDGGGAYLLSANGERTLLHLTRENSPIPTNSITDIKVDNKTGKVYFVTFDGIVVYQSDVVDVTSNFGNVLVYPNPVVTANFKGFVTIRGLAEKTNIRIVDAAGNLVHQAVARGGFHQWDLNNQRGRRVASGVYFVLMTNADGTDKATAKIAVVN</sequence>
<evidence type="ECO:0000259" key="2">
    <source>
        <dbReference type="Pfam" id="PF21544"/>
    </source>
</evidence>
<dbReference type="AlphaFoldDB" id="A0A7D7LM28"/>
<accession>A0A7D7LM28</accession>
<proteinExistence type="predicted"/>
<protein>
    <submittedName>
        <fullName evidence="4">T9SS type A sorting domain-containing protein</fullName>
    </submittedName>
</protein>
<dbReference type="SUPFAM" id="SSF101898">
    <property type="entry name" value="NHL repeat"/>
    <property type="match status" value="1"/>
</dbReference>
<organism evidence="4 5">
    <name type="scientific">Marnyiella aurantia</name>
    <dbReference type="NCBI Taxonomy" id="2758037"/>
    <lineage>
        <taxon>Bacteria</taxon>
        <taxon>Pseudomonadati</taxon>
        <taxon>Bacteroidota</taxon>
        <taxon>Flavobacteriia</taxon>
        <taxon>Flavobacteriales</taxon>
        <taxon>Weeksellaceae</taxon>
        <taxon>Marnyiella</taxon>
    </lineage>
</organism>
<dbReference type="EMBL" id="CP059472">
    <property type="protein sequence ID" value="QMS98084.1"/>
    <property type="molecule type" value="Genomic_DNA"/>
</dbReference>
<dbReference type="Gene3D" id="2.130.10.10">
    <property type="entry name" value="YVTN repeat-like/Quinoprotein amine dehydrogenase"/>
    <property type="match status" value="2"/>
</dbReference>
<dbReference type="Gene3D" id="2.60.40.4070">
    <property type="match status" value="1"/>
</dbReference>
<keyword evidence="6" id="KW-1185">Reference proteome</keyword>
<dbReference type="RefSeq" id="WP_181886631.1">
    <property type="nucleotide sequence ID" value="NZ_CP059472.1"/>
</dbReference>
<dbReference type="InterPro" id="IPR026444">
    <property type="entry name" value="Secre_tail"/>
</dbReference>
<name>A0A7D7LM28_9FLAO</name>
<evidence type="ECO:0000313" key="6">
    <source>
        <dbReference type="Proteomes" id="UP000539710"/>
    </source>
</evidence>
<dbReference type="SUPFAM" id="SSF63829">
    <property type="entry name" value="Calcium-dependent phosphotriesterase"/>
    <property type="match status" value="2"/>
</dbReference>
<evidence type="ECO:0000313" key="3">
    <source>
        <dbReference type="EMBL" id="MBA5246556.1"/>
    </source>
</evidence>
<reference evidence="3" key="3">
    <citation type="submission" date="2020-07" db="EMBL/GenBank/DDBJ databases">
        <authorList>
            <person name="Yang C."/>
        </authorList>
    </citation>
    <scope>NUCLEOTIDE SEQUENCE</scope>
    <source>
        <strain evidence="3">Cx-624</strain>
    </source>
</reference>
<dbReference type="InterPro" id="IPR015943">
    <property type="entry name" value="WD40/YVTN_repeat-like_dom_sf"/>
</dbReference>
<reference evidence="6" key="2">
    <citation type="submission" date="2020-07" db="EMBL/GenBank/DDBJ databases">
        <title>Flavobacterium sp. xlx-214.</title>
        <authorList>
            <person name="Yang C."/>
        </authorList>
    </citation>
    <scope>NUCLEOTIDE SEQUENCE [LARGE SCALE GENOMIC DNA]</scope>
    <source>
        <strain evidence="6">CX-624</strain>
    </source>
</reference>
<evidence type="ECO:0000256" key="1">
    <source>
        <dbReference type="ARBA" id="ARBA00022729"/>
    </source>
</evidence>
<keyword evidence="1" id="KW-0732">Signal</keyword>
<dbReference type="InterPro" id="IPR048954">
    <property type="entry name" value="PorZ_N"/>
</dbReference>
<dbReference type="Pfam" id="PF21544">
    <property type="entry name" value="PorZ_N_b_propeller"/>
    <property type="match status" value="1"/>
</dbReference>
<evidence type="ECO:0000313" key="5">
    <source>
        <dbReference type="Proteomes" id="UP000515349"/>
    </source>
</evidence>
<feature type="domain" description="PorZ N-terminal beta-propeller" evidence="2">
    <location>
        <begin position="48"/>
        <end position="191"/>
    </location>
</feature>
<gene>
    <name evidence="4" type="ORF">H1R16_10290</name>
    <name evidence="3" type="ORF">H2507_05175</name>
</gene>
<dbReference type="Proteomes" id="UP000539710">
    <property type="component" value="Unassembled WGS sequence"/>
</dbReference>
<dbReference type="NCBIfam" id="TIGR04183">
    <property type="entry name" value="Por_Secre_tail"/>
    <property type="match status" value="1"/>
</dbReference>
<reference evidence="4 5" key="1">
    <citation type="submission" date="2020-07" db="EMBL/GenBank/DDBJ databases">
        <title>Chryseobacterium sp.cx-624.</title>
        <authorList>
            <person name="Yang C."/>
        </authorList>
    </citation>
    <scope>NUCLEOTIDE SEQUENCE [LARGE SCALE GENOMIC DNA]</scope>
    <source>
        <strain evidence="4">Cx-624</strain>
        <strain evidence="5">cx-624</strain>
    </source>
</reference>
<dbReference type="EMBL" id="JACEUX010000001">
    <property type="protein sequence ID" value="MBA5246556.1"/>
    <property type="molecule type" value="Genomic_DNA"/>
</dbReference>
<dbReference type="Proteomes" id="UP000515349">
    <property type="component" value="Chromosome"/>
</dbReference>
<dbReference type="KEGG" id="cbau:H1R16_10290"/>